<evidence type="ECO:0000313" key="1">
    <source>
        <dbReference type="EMBL" id="MBM9467246.1"/>
    </source>
</evidence>
<evidence type="ECO:0000313" key="2">
    <source>
        <dbReference type="Proteomes" id="UP000663792"/>
    </source>
</evidence>
<comment type="caution">
    <text evidence="1">The sequence shown here is derived from an EMBL/GenBank/DDBJ whole genome shotgun (WGS) entry which is preliminary data.</text>
</comment>
<dbReference type="Proteomes" id="UP000663792">
    <property type="component" value="Unassembled WGS sequence"/>
</dbReference>
<dbReference type="RefSeq" id="WP_205260202.1">
    <property type="nucleotide sequence ID" value="NZ_JAERWK010000010.1"/>
</dbReference>
<proteinExistence type="predicted"/>
<protein>
    <recommendedName>
        <fullName evidence="3">HNH endonuclease</fullName>
    </recommendedName>
</protein>
<gene>
    <name evidence="1" type="ORF">JL106_08140</name>
</gene>
<dbReference type="EMBL" id="JAERWK010000010">
    <property type="protein sequence ID" value="MBM9467246.1"/>
    <property type="molecule type" value="Genomic_DNA"/>
</dbReference>
<evidence type="ECO:0008006" key="3">
    <source>
        <dbReference type="Google" id="ProtNLM"/>
    </source>
</evidence>
<reference evidence="1" key="1">
    <citation type="submission" date="2021-01" db="EMBL/GenBank/DDBJ databases">
        <title>YIM 132084 draft genome.</title>
        <authorList>
            <person name="An D."/>
        </authorList>
    </citation>
    <scope>NUCLEOTIDE SEQUENCE</scope>
    <source>
        <strain evidence="1">YIM 132084</strain>
    </source>
</reference>
<accession>A0A939BZ25</accession>
<sequence length="138" mass="16076">MRRSRMSRRPTARLAASNREWRETARDVILARDQWQCIVCGRLTRLAHHRVPRQMGGRTHDPDVHSPDRGIAVCQRHHDRIETLERADAYRWGWLVPSGIDPATWPVYYQAEHTWYLLDPAGRRHQVAADVALGRVTP</sequence>
<dbReference type="AlphaFoldDB" id="A0A939BZ25"/>
<organism evidence="1 2">
    <name type="scientific">Nakamurella leprariae</name>
    <dbReference type="NCBI Taxonomy" id="2803911"/>
    <lineage>
        <taxon>Bacteria</taxon>
        <taxon>Bacillati</taxon>
        <taxon>Actinomycetota</taxon>
        <taxon>Actinomycetes</taxon>
        <taxon>Nakamurellales</taxon>
        <taxon>Nakamurellaceae</taxon>
        <taxon>Nakamurella</taxon>
    </lineage>
</organism>
<name>A0A939BZ25_9ACTN</name>
<keyword evidence="2" id="KW-1185">Reference proteome</keyword>